<dbReference type="AlphaFoldDB" id="A0A939IRE4"/>
<feature type="transmembrane region" description="Helical" evidence="1">
    <location>
        <begin position="6"/>
        <end position="22"/>
    </location>
</feature>
<dbReference type="CDD" id="cd08561">
    <property type="entry name" value="GDPD_cytoplasmic_ScUgpQ2_like"/>
    <property type="match status" value="1"/>
</dbReference>
<sequence>MSSLWLWMLGGLGLIGLLYWLGPVNRIGPHPYYAGQGFEVIAHGAGQGLRPKNTLEAAQFSATLGADAIELDIHATSEGILVVRHDDTVDATTNGSGQIRLLTLEELKRLDAGYWHSQGEAYPFREQGIRIPALEELFTALPDARFLIEIKPDSERIAGDLCALINQFGLQSQVMVASFHDKALKAFRQTCPQVASAMTKSEITWFVLLDKIGLSHLLPVHGLAMQVPVHSGAIDVVTPSLVKAAHRRGIRVQVWTINETDEMAELIEIGVDGIVTDFPDRLIRLKGRVSG</sequence>
<dbReference type="SUPFAM" id="SSF51695">
    <property type="entry name" value="PLC-like phosphodiesterases"/>
    <property type="match status" value="1"/>
</dbReference>
<dbReference type="PANTHER" id="PTHR46211:SF14">
    <property type="entry name" value="GLYCEROPHOSPHODIESTER PHOSPHODIESTERASE"/>
    <property type="match status" value="1"/>
</dbReference>
<dbReference type="EMBL" id="JAFKCV010000006">
    <property type="protein sequence ID" value="MBN7826019.1"/>
    <property type="molecule type" value="Genomic_DNA"/>
</dbReference>
<gene>
    <name evidence="3" type="ORF">J0A66_12345</name>
</gene>
<dbReference type="Proteomes" id="UP000664654">
    <property type="component" value="Unassembled WGS sequence"/>
</dbReference>
<dbReference type="InterPro" id="IPR017946">
    <property type="entry name" value="PLC-like_Pdiesterase_TIM-brl"/>
</dbReference>
<evidence type="ECO:0000256" key="1">
    <source>
        <dbReference type="SAM" id="Phobius"/>
    </source>
</evidence>
<reference evidence="3" key="1">
    <citation type="submission" date="2021-03" db="EMBL/GenBank/DDBJ databases">
        <title>novel species isolated from a fishpond in China.</title>
        <authorList>
            <person name="Lu H."/>
            <person name="Cai Z."/>
        </authorList>
    </citation>
    <scope>NUCLEOTIDE SEQUENCE</scope>
    <source>
        <strain evidence="3">JCM 30855</strain>
    </source>
</reference>
<dbReference type="PANTHER" id="PTHR46211">
    <property type="entry name" value="GLYCEROPHOSPHORYL DIESTER PHOSPHODIESTERASE"/>
    <property type="match status" value="1"/>
</dbReference>
<dbReference type="GO" id="GO:0006629">
    <property type="term" value="P:lipid metabolic process"/>
    <property type="evidence" value="ECO:0007669"/>
    <property type="project" value="InterPro"/>
</dbReference>
<keyword evidence="1" id="KW-1133">Transmembrane helix</keyword>
<dbReference type="RefSeq" id="WP_206574126.1">
    <property type="nucleotide sequence ID" value="NZ_JAFKCV010000006.1"/>
</dbReference>
<dbReference type="GO" id="GO:0008081">
    <property type="term" value="F:phosphoric diester hydrolase activity"/>
    <property type="evidence" value="ECO:0007669"/>
    <property type="project" value="InterPro"/>
</dbReference>
<dbReference type="InterPro" id="IPR030395">
    <property type="entry name" value="GP_PDE_dom"/>
</dbReference>
<name>A0A939IRE4_9ALTE</name>
<evidence type="ECO:0000259" key="2">
    <source>
        <dbReference type="PROSITE" id="PS51704"/>
    </source>
</evidence>
<evidence type="ECO:0000313" key="3">
    <source>
        <dbReference type="EMBL" id="MBN7826019.1"/>
    </source>
</evidence>
<protein>
    <submittedName>
        <fullName evidence="3">Glycerophosphodiester phosphodiesterase</fullName>
    </submittedName>
</protein>
<dbReference type="Gene3D" id="3.20.20.190">
    <property type="entry name" value="Phosphatidylinositol (PI) phosphodiesterase"/>
    <property type="match status" value="1"/>
</dbReference>
<keyword evidence="1" id="KW-0472">Membrane</keyword>
<dbReference type="Pfam" id="PF03009">
    <property type="entry name" value="GDPD"/>
    <property type="match status" value="1"/>
</dbReference>
<accession>A0A939IRE4</accession>
<dbReference type="PROSITE" id="PS51704">
    <property type="entry name" value="GP_PDE"/>
    <property type="match status" value="1"/>
</dbReference>
<keyword evidence="1" id="KW-0812">Transmembrane</keyword>
<comment type="caution">
    <text evidence="3">The sequence shown here is derived from an EMBL/GenBank/DDBJ whole genome shotgun (WGS) entry which is preliminary data.</text>
</comment>
<organism evidence="3 4">
    <name type="scientific">Bowmanella dokdonensis</name>
    <dbReference type="NCBI Taxonomy" id="751969"/>
    <lineage>
        <taxon>Bacteria</taxon>
        <taxon>Pseudomonadati</taxon>
        <taxon>Pseudomonadota</taxon>
        <taxon>Gammaproteobacteria</taxon>
        <taxon>Alteromonadales</taxon>
        <taxon>Alteromonadaceae</taxon>
        <taxon>Bowmanella</taxon>
    </lineage>
</organism>
<evidence type="ECO:0000313" key="4">
    <source>
        <dbReference type="Proteomes" id="UP000664654"/>
    </source>
</evidence>
<feature type="domain" description="GP-PDE" evidence="2">
    <location>
        <begin position="38"/>
        <end position="286"/>
    </location>
</feature>
<proteinExistence type="predicted"/>
<keyword evidence="4" id="KW-1185">Reference proteome</keyword>